<dbReference type="Gene3D" id="3.40.50.1000">
    <property type="entry name" value="HAD superfamily/HAD-like"/>
    <property type="match status" value="1"/>
</dbReference>
<dbReference type="PANTHER" id="PTHR43481:SF4">
    <property type="entry name" value="GLYCEROL-1-PHOSPHATE PHOSPHOHYDROLASE 1-RELATED"/>
    <property type="match status" value="1"/>
</dbReference>
<proteinExistence type="predicted"/>
<dbReference type="SFLD" id="SFLDS00003">
    <property type="entry name" value="Haloacid_Dehalogenase"/>
    <property type="match status" value="1"/>
</dbReference>
<dbReference type="PROSITE" id="PS01228">
    <property type="entry name" value="COF_1"/>
    <property type="match status" value="1"/>
</dbReference>
<dbReference type="EMBL" id="BAABDD010000007">
    <property type="protein sequence ID" value="GAA3739356.1"/>
    <property type="molecule type" value="Genomic_DNA"/>
</dbReference>
<dbReference type="Gene3D" id="1.10.150.240">
    <property type="entry name" value="Putative phosphatase, domain 2"/>
    <property type="match status" value="1"/>
</dbReference>
<dbReference type="SUPFAM" id="SSF56784">
    <property type="entry name" value="HAD-like"/>
    <property type="match status" value="1"/>
</dbReference>
<name>A0ABP7FIW9_9ACTN</name>
<dbReference type="InterPro" id="IPR051806">
    <property type="entry name" value="HAD-like_SPP"/>
</dbReference>
<evidence type="ECO:0000313" key="1">
    <source>
        <dbReference type="EMBL" id="GAA3739356.1"/>
    </source>
</evidence>
<dbReference type="Pfam" id="PF13419">
    <property type="entry name" value="HAD_2"/>
    <property type="match status" value="1"/>
</dbReference>
<dbReference type="InterPro" id="IPR036412">
    <property type="entry name" value="HAD-like_sf"/>
</dbReference>
<accession>A0ABP7FIW9</accession>
<evidence type="ECO:0000313" key="2">
    <source>
        <dbReference type="Proteomes" id="UP001500908"/>
    </source>
</evidence>
<dbReference type="InterPro" id="IPR023198">
    <property type="entry name" value="PGP-like_dom2"/>
</dbReference>
<dbReference type="NCBIfam" id="TIGR01509">
    <property type="entry name" value="HAD-SF-IA-v3"/>
    <property type="match status" value="1"/>
</dbReference>
<dbReference type="InterPro" id="IPR006439">
    <property type="entry name" value="HAD-SF_hydro_IA"/>
</dbReference>
<gene>
    <name evidence="1" type="primary">hxpA</name>
    <name evidence="1" type="ORF">GCM10022402_18910</name>
</gene>
<organism evidence="1 2">
    <name type="scientific">Salinactinospora qingdaonensis</name>
    <dbReference type="NCBI Taxonomy" id="702744"/>
    <lineage>
        <taxon>Bacteria</taxon>
        <taxon>Bacillati</taxon>
        <taxon>Actinomycetota</taxon>
        <taxon>Actinomycetes</taxon>
        <taxon>Streptosporangiales</taxon>
        <taxon>Nocardiopsidaceae</taxon>
        <taxon>Salinactinospora</taxon>
    </lineage>
</organism>
<sequence length="223" mass="23854">MPETDFALAALFDLDGTLVNSEPRSLATWSRLLDAHGVAYDDELLRRFMGRRGLDVLNEHPHLLPGLTLDDLVAQLREIAASPELPPVQYLPESVAFLHQLHAHGSPFALVTSAGPDWAKKALTDLGVRELFKGLVTAADVTEGKPAPHGYLQGADILGHAPEHIVVFEDTPAGVAAGKNAGMRVVGVTTTHPPDALADADLIVDHLTEVNWPRIAPATTPTT</sequence>
<dbReference type="RefSeq" id="WP_344969750.1">
    <property type="nucleotide sequence ID" value="NZ_BAABDD010000007.1"/>
</dbReference>
<dbReference type="InterPro" id="IPR023214">
    <property type="entry name" value="HAD_sf"/>
</dbReference>
<dbReference type="SFLD" id="SFLDG01135">
    <property type="entry name" value="C1.5.6:_HAD__Beta-PGM__Phospha"/>
    <property type="match status" value="1"/>
</dbReference>
<dbReference type="PANTHER" id="PTHR43481">
    <property type="entry name" value="FRUCTOSE-1-PHOSPHATE PHOSPHATASE"/>
    <property type="match status" value="1"/>
</dbReference>
<protein>
    <submittedName>
        <fullName evidence="1">Hexitol phosphatase HxpA</fullName>
    </submittedName>
</protein>
<keyword evidence="2" id="KW-1185">Reference proteome</keyword>
<comment type="caution">
    <text evidence="1">The sequence shown here is derived from an EMBL/GenBank/DDBJ whole genome shotgun (WGS) entry which is preliminary data.</text>
</comment>
<dbReference type="SFLD" id="SFLDG01129">
    <property type="entry name" value="C1.5:_HAD__Beta-PGM__Phosphata"/>
    <property type="match status" value="1"/>
</dbReference>
<reference evidence="2" key="1">
    <citation type="journal article" date="2019" name="Int. J. Syst. Evol. Microbiol.">
        <title>The Global Catalogue of Microorganisms (GCM) 10K type strain sequencing project: providing services to taxonomists for standard genome sequencing and annotation.</title>
        <authorList>
            <consortium name="The Broad Institute Genomics Platform"/>
            <consortium name="The Broad Institute Genome Sequencing Center for Infectious Disease"/>
            <person name="Wu L."/>
            <person name="Ma J."/>
        </authorList>
    </citation>
    <scope>NUCLEOTIDE SEQUENCE [LARGE SCALE GENOMIC DNA]</scope>
    <source>
        <strain evidence="2">JCM 17137</strain>
    </source>
</reference>
<dbReference type="InterPro" id="IPR041492">
    <property type="entry name" value="HAD_2"/>
</dbReference>
<dbReference type="Proteomes" id="UP001500908">
    <property type="component" value="Unassembled WGS sequence"/>
</dbReference>